<reference evidence="1" key="2">
    <citation type="submission" date="2013-04" db="UniProtKB">
        <authorList>
            <consortium name="EnsemblPlants"/>
        </authorList>
    </citation>
    <scope>IDENTIFICATION</scope>
</reference>
<dbReference type="AlphaFoldDB" id="J3MJM1"/>
<dbReference type="EnsemblPlants" id="OB07G16030.1">
    <property type="protein sequence ID" value="OB07G16030.1"/>
    <property type="gene ID" value="OB07G16030"/>
</dbReference>
<proteinExistence type="predicted"/>
<name>J3MJM1_ORYBR</name>
<protein>
    <submittedName>
        <fullName evidence="1">Uncharacterized protein</fullName>
    </submittedName>
</protein>
<reference evidence="1" key="1">
    <citation type="journal article" date="2013" name="Nat. Commun.">
        <title>Whole-genome sequencing of Oryza brachyantha reveals mechanisms underlying Oryza genome evolution.</title>
        <authorList>
            <person name="Chen J."/>
            <person name="Huang Q."/>
            <person name="Gao D."/>
            <person name="Wang J."/>
            <person name="Lang Y."/>
            <person name="Liu T."/>
            <person name="Li B."/>
            <person name="Bai Z."/>
            <person name="Luis Goicoechea J."/>
            <person name="Liang C."/>
            <person name="Chen C."/>
            <person name="Zhang W."/>
            <person name="Sun S."/>
            <person name="Liao Y."/>
            <person name="Zhang X."/>
            <person name="Yang L."/>
            <person name="Song C."/>
            <person name="Wang M."/>
            <person name="Shi J."/>
            <person name="Liu G."/>
            <person name="Liu J."/>
            <person name="Zhou H."/>
            <person name="Zhou W."/>
            <person name="Yu Q."/>
            <person name="An N."/>
            <person name="Chen Y."/>
            <person name="Cai Q."/>
            <person name="Wang B."/>
            <person name="Liu B."/>
            <person name="Min J."/>
            <person name="Huang Y."/>
            <person name="Wu H."/>
            <person name="Li Z."/>
            <person name="Zhang Y."/>
            <person name="Yin Y."/>
            <person name="Song W."/>
            <person name="Jiang J."/>
            <person name="Jackson S.A."/>
            <person name="Wing R.A."/>
            <person name="Wang J."/>
            <person name="Chen M."/>
        </authorList>
    </citation>
    <scope>NUCLEOTIDE SEQUENCE [LARGE SCALE GENOMIC DNA]</scope>
    <source>
        <strain evidence="1">cv. IRGC 101232</strain>
    </source>
</reference>
<dbReference type="Proteomes" id="UP000006038">
    <property type="component" value="Chromosome 7"/>
</dbReference>
<evidence type="ECO:0000313" key="2">
    <source>
        <dbReference type="Proteomes" id="UP000006038"/>
    </source>
</evidence>
<keyword evidence="2" id="KW-1185">Reference proteome</keyword>
<accession>J3MJM1</accession>
<dbReference type="HOGENOM" id="CLU_2444402_0_0_1"/>
<sequence>MAEAPSFGDWAKSDCLELRLHSREQCSRSLILSAKCRSINPALELSKINSQCTLKWWPKRTVSFKVAKEDHFKVNFSCMAHEPNEPVGAL</sequence>
<organism evidence="1">
    <name type="scientific">Oryza brachyantha</name>
    <name type="common">malo sina</name>
    <dbReference type="NCBI Taxonomy" id="4533"/>
    <lineage>
        <taxon>Eukaryota</taxon>
        <taxon>Viridiplantae</taxon>
        <taxon>Streptophyta</taxon>
        <taxon>Embryophyta</taxon>
        <taxon>Tracheophyta</taxon>
        <taxon>Spermatophyta</taxon>
        <taxon>Magnoliopsida</taxon>
        <taxon>Liliopsida</taxon>
        <taxon>Poales</taxon>
        <taxon>Poaceae</taxon>
        <taxon>BOP clade</taxon>
        <taxon>Oryzoideae</taxon>
        <taxon>Oryzeae</taxon>
        <taxon>Oryzinae</taxon>
        <taxon>Oryza</taxon>
    </lineage>
</organism>
<dbReference type="Gramene" id="OB07G16030.1">
    <property type="protein sequence ID" value="OB07G16030.1"/>
    <property type="gene ID" value="OB07G16030"/>
</dbReference>
<evidence type="ECO:0000313" key="1">
    <source>
        <dbReference type="EnsemblPlants" id="OB07G16030.1"/>
    </source>
</evidence>